<evidence type="ECO:0000313" key="1">
    <source>
        <dbReference type="EMBL" id="ESA20372.1"/>
    </source>
</evidence>
<sequence>MMNNVNKDVTQKISGQREVKHAQSPDLLVGKISAGVTRRVTLDVESGAVYILLYNRHSGIPLSRSLSICLCKKYVSCMSHMLSKFMRIYCCNMSVLSSAAQNIRGQQDLIMEKKITWEMYSRGILVFVYLMFSHVIDYDVLDK</sequence>
<organism evidence="1">
    <name type="scientific">Rhizophagus irregularis (strain DAOM 181602 / DAOM 197198 / MUCL 43194)</name>
    <name type="common">Arbuscular mycorrhizal fungus</name>
    <name type="synonym">Glomus intraradices</name>
    <dbReference type="NCBI Taxonomy" id="747089"/>
    <lineage>
        <taxon>Eukaryota</taxon>
        <taxon>Fungi</taxon>
        <taxon>Fungi incertae sedis</taxon>
        <taxon>Mucoromycota</taxon>
        <taxon>Glomeromycotina</taxon>
        <taxon>Glomeromycetes</taxon>
        <taxon>Glomerales</taxon>
        <taxon>Glomeraceae</taxon>
        <taxon>Rhizophagus</taxon>
    </lineage>
</organism>
<accession>U9UKZ6</accession>
<dbReference type="AlphaFoldDB" id="U9UKZ6"/>
<dbReference type="EMBL" id="KE392251">
    <property type="protein sequence ID" value="ESA20372.1"/>
    <property type="molecule type" value="Genomic_DNA"/>
</dbReference>
<name>U9UKZ6_RHIID</name>
<gene>
    <name evidence="1" type="ORF">GLOINDRAFT_84022</name>
</gene>
<dbReference type="HOGENOM" id="CLU_1807223_0_0_1"/>
<reference evidence="1" key="1">
    <citation type="submission" date="2013-07" db="EMBL/GenBank/DDBJ databases">
        <title>The genome of an arbuscular mycorrhizal fungus provides insights into the evolution of the oldest plant symbiosis.</title>
        <authorList>
            <consortium name="DOE Joint Genome Institute"/>
            <person name="Tisserant E."/>
            <person name="Malbreil M."/>
            <person name="Kuo A."/>
            <person name="Kohler A."/>
            <person name="Symeonidi A."/>
            <person name="Balestrini R."/>
            <person name="Charron P."/>
            <person name="Duensing N."/>
            <person name="Frei-dit-Frey N."/>
            <person name="Gianinazzi-Pearson V."/>
            <person name="Gilbert B."/>
            <person name="Handa Y."/>
            <person name="Hijri M."/>
            <person name="Kaul R."/>
            <person name="Kawaguchi M."/>
            <person name="Krajinski F."/>
            <person name="Lammers P."/>
            <person name="Lapierre D."/>
            <person name="Masclaux F.G."/>
            <person name="Murat C."/>
            <person name="Morin E."/>
            <person name="Ndikumana S."/>
            <person name="Pagni M."/>
            <person name="Petitpierre D."/>
            <person name="Requena N."/>
            <person name="Rosikiewicz P."/>
            <person name="Riley R."/>
            <person name="Saito K."/>
            <person name="San Clemente H."/>
            <person name="Shapiro H."/>
            <person name="van Tuinen D."/>
            <person name="Becard G."/>
            <person name="Bonfante P."/>
            <person name="Paszkowski U."/>
            <person name="Shachar-Hill Y."/>
            <person name="Young J.P."/>
            <person name="Sanders I.R."/>
            <person name="Henrissat B."/>
            <person name="Rensing S.A."/>
            <person name="Grigoriev I.V."/>
            <person name="Corradi N."/>
            <person name="Roux C."/>
            <person name="Martin F."/>
        </authorList>
    </citation>
    <scope>NUCLEOTIDE SEQUENCE</scope>
    <source>
        <strain evidence="1">DAOM 197198</strain>
    </source>
</reference>
<protein>
    <submittedName>
        <fullName evidence="1">Uncharacterized protein</fullName>
    </submittedName>
</protein>
<proteinExistence type="predicted"/>